<proteinExistence type="predicted"/>
<evidence type="ECO:0000313" key="2">
    <source>
        <dbReference type="Proteomes" id="UP001189624"/>
    </source>
</evidence>
<organism evidence="1 2">
    <name type="scientific">Sphenostylis stenocarpa</name>
    <dbReference type="NCBI Taxonomy" id="92480"/>
    <lineage>
        <taxon>Eukaryota</taxon>
        <taxon>Viridiplantae</taxon>
        <taxon>Streptophyta</taxon>
        <taxon>Embryophyta</taxon>
        <taxon>Tracheophyta</taxon>
        <taxon>Spermatophyta</taxon>
        <taxon>Magnoliopsida</taxon>
        <taxon>eudicotyledons</taxon>
        <taxon>Gunneridae</taxon>
        <taxon>Pentapetalae</taxon>
        <taxon>rosids</taxon>
        <taxon>fabids</taxon>
        <taxon>Fabales</taxon>
        <taxon>Fabaceae</taxon>
        <taxon>Papilionoideae</taxon>
        <taxon>50 kb inversion clade</taxon>
        <taxon>NPAAA clade</taxon>
        <taxon>indigoferoid/millettioid clade</taxon>
        <taxon>Phaseoleae</taxon>
        <taxon>Sphenostylis</taxon>
    </lineage>
</organism>
<evidence type="ECO:0000313" key="1">
    <source>
        <dbReference type="EMBL" id="CAJ1977216.1"/>
    </source>
</evidence>
<dbReference type="Proteomes" id="UP001189624">
    <property type="component" value="Chromosome 10"/>
</dbReference>
<keyword evidence="2" id="KW-1185">Reference proteome</keyword>
<accession>A0AA86W2B2</accession>
<reference evidence="1" key="1">
    <citation type="submission" date="2023-10" db="EMBL/GenBank/DDBJ databases">
        <authorList>
            <person name="Domelevo Entfellner J.-B."/>
        </authorList>
    </citation>
    <scope>NUCLEOTIDE SEQUENCE</scope>
</reference>
<protein>
    <submittedName>
        <fullName evidence="1">Uncharacterized protein</fullName>
    </submittedName>
</protein>
<name>A0AA86W2B2_9FABA</name>
<dbReference type="Gramene" id="rna-AYBTSS11_LOCUS29367">
    <property type="protein sequence ID" value="CAJ1977216.1"/>
    <property type="gene ID" value="gene-AYBTSS11_LOCUS29367"/>
</dbReference>
<dbReference type="EMBL" id="OY731407">
    <property type="protein sequence ID" value="CAJ1977216.1"/>
    <property type="molecule type" value="Genomic_DNA"/>
</dbReference>
<sequence length="204" mass="22875">MAGSEAEWLKNFLANIPLGMKMIPSVTVVYDLQHTLDEVTYISVEWGPYRLKLSKLHITLKTINYYFPFKAINKYTTTRHIWKKQGNDVNCTKPASSTSKTMKASLLPILQLTPLLWDIIVDELRKVNNGFLQSVVPRVLGGPPLRGSTNSRLRVASPPDGGWRRLVVERGLGMVAAGHPAGRRLEGIFAKPAYFQCWALLSLL</sequence>
<gene>
    <name evidence="1" type="ORF">AYBTSS11_LOCUS29367</name>
</gene>
<dbReference type="AlphaFoldDB" id="A0AA86W2B2"/>